<accession>A0A914QC36</accession>
<keyword evidence="1" id="KW-1185">Reference proteome</keyword>
<sequence>MNSTKFENFLPQEFSLPKPLIRCILENASSYLLKKLNKTCKYLFIKRNITIIDKLFIFDDVVTYGYKECISGYNVKIHLSNLNLFKDNLWITDKLTAYYSAPNLSSIVNKIVKCDIKILNVFENDVTFNEFKILTASGNIQQIALFSQIQYSDGTNLAFDDLLLMVPKASNIE</sequence>
<evidence type="ECO:0000313" key="2">
    <source>
        <dbReference type="WBParaSite" id="PDA_v2.g26856.t1"/>
    </source>
</evidence>
<protein>
    <submittedName>
        <fullName evidence="2">F-box domain-containing protein</fullName>
    </submittedName>
</protein>
<name>A0A914QC36_9BILA</name>
<organism evidence="1 2">
    <name type="scientific">Panagrolaimus davidi</name>
    <dbReference type="NCBI Taxonomy" id="227884"/>
    <lineage>
        <taxon>Eukaryota</taxon>
        <taxon>Metazoa</taxon>
        <taxon>Ecdysozoa</taxon>
        <taxon>Nematoda</taxon>
        <taxon>Chromadorea</taxon>
        <taxon>Rhabditida</taxon>
        <taxon>Tylenchina</taxon>
        <taxon>Panagrolaimomorpha</taxon>
        <taxon>Panagrolaimoidea</taxon>
        <taxon>Panagrolaimidae</taxon>
        <taxon>Panagrolaimus</taxon>
    </lineage>
</organism>
<evidence type="ECO:0000313" key="1">
    <source>
        <dbReference type="Proteomes" id="UP000887578"/>
    </source>
</evidence>
<dbReference type="AlphaFoldDB" id="A0A914QC36"/>
<dbReference type="WBParaSite" id="PDA_v2.g26856.t1">
    <property type="protein sequence ID" value="PDA_v2.g26856.t1"/>
    <property type="gene ID" value="PDA_v2.g26856"/>
</dbReference>
<dbReference type="Proteomes" id="UP000887578">
    <property type="component" value="Unplaced"/>
</dbReference>
<reference evidence="2" key="1">
    <citation type="submission" date="2022-11" db="UniProtKB">
        <authorList>
            <consortium name="WormBaseParasite"/>
        </authorList>
    </citation>
    <scope>IDENTIFICATION</scope>
</reference>
<proteinExistence type="predicted"/>